<reference evidence="2" key="1">
    <citation type="submission" date="2022-11" db="UniProtKB">
        <authorList>
            <consortium name="WormBaseParasite"/>
        </authorList>
    </citation>
    <scope>IDENTIFICATION</scope>
</reference>
<sequence length="65" mass="7149">MIVYLNTLVKAKDAYSAGRTMIICRAVHISAAHLARESTHAPMVTIARKTKRLATLTTPRVNKSV</sequence>
<organism evidence="1 2">
    <name type="scientific">Romanomermis culicivorax</name>
    <name type="common">Nematode worm</name>
    <dbReference type="NCBI Taxonomy" id="13658"/>
    <lineage>
        <taxon>Eukaryota</taxon>
        <taxon>Metazoa</taxon>
        <taxon>Ecdysozoa</taxon>
        <taxon>Nematoda</taxon>
        <taxon>Enoplea</taxon>
        <taxon>Dorylaimia</taxon>
        <taxon>Mermithida</taxon>
        <taxon>Mermithoidea</taxon>
        <taxon>Mermithidae</taxon>
        <taxon>Romanomermis</taxon>
    </lineage>
</organism>
<proteinExistence type="predicted"/>
<protein>
    <submittedName>
        <fullName evidence="2">Uncharacterized protein</fullName>
    </submittedName>
</protein>
<name>A0A915HXH8_ROMCU</name>
<dbReference type="AlphaFoldDB" id="A0A915HXH8"/>
<evidence type="ECO:0000313" key="1">
    <source>
        <dbReference type="Proteomes" id="UP000887565"/>
    </source>
</evidence>
<dbReference type="WBParaSite" id="nRc.2.0.1.t06589-RA">
    <property type="protein sequence ID" value="nRc.2.0.1.t06589-RA"/>
    <property type="gene ID" value="nRc.2.0.1.g06589"/>
</dbReference>
<keyword evidence="1" id="KW-1185">Reference proteome</keyword>
<accession>A0A915HXH8</accession>
<evidence type="ECO:0000313" key="2">
    <source>
        <dbReference type="WBParaSite" id="nRc.2.0.1.t06589-RA"/>
    </source>
</evidence>
<dbReference type="Proteomes" id="UP000887565">
    <property type="component" value="Unplaced"/>
</dbReference>